<organism evidence="4 5">
    <name type="scientific">Agrilus planipennis</name>
    <name type="common">Emerald ash borer</name>
    <name type="synonym">Agrilus marcopoli</name>
    <dbReference type="NCBI Taxonomy" id="224129"/>
    <lineage>
        <taxon>Eukaryota</taxon>
        <taxon>Metazoa</taxon>
        <taxon>Ecdysozoa</taxon>
        <taxon>Arthropoda</taxon>
        <taxon>Hexapoda</taxon>
        <taxon>Insecta</taxon>
        <taxon>Pterygota</taxon>
        <taxon>Neoptera</taxon>
        <taxon>Endopterygota</taxon>
        <taxon>Coleoptera</taxon>
        <taxon>Polyphaga</taxon>
        <taxon>Elateriformia</taxon>
        <taxon>Buprestoidea</taxon>
        <taxon>Buprestidae</taxon>
        <taxon>Agrilinae</taxon>
        <taxon>Agrilus</taxon>
    </lineage>
</organism>
<feature type="compositionally biased region" description="Low complexity" evidence="1">
    <location>
        <begin position="158"/>
        <end position="167"/>
    </location>
</feature>
<keyword evidence="4" id="KW-1185">Reference proteome</keyword>
<keyword evidence="2" id="KW-0812">Transmembrane</keyword>
<sequence length="238" mass="26904">MQLFETRVRCWVLVLFFWGSLAGWTSADLTLNGMKKCGSRICNQHEYCSDFDKLCKPCDDICNEKHHNYDANLCVRDCQDYIHDLRYIRKDGSSATGNDLNDVVQRLHSMVSVSLSLTCIVLIILLIVLCVQIYKWKKRNNVTWATLKNKLLFKKSDTNSSNKTTNNGVSIAVTNQSGKPDLRLNMPSTPGTNSEFSPSTITTSISRRPVEDCNLDYAYDNPAMSTTPSPNKSHESNF</sequence>
<feature type="signal peptide" evidence="3">
    <location>
        <begin position="1"/>
        <end position="27"/>
    </location>
</feature>
<reference evidence="5" key="1">
    <citation type="submission" date="2025-08" db="UniProtKB">
        <authorList>
            <consortium name="RefSeq"/>
        </authorList>
    </citation>
    <scope>IDENTIFICATION</scope>
    <source>
        <tissue evidence="5">Entire body</tissue>
    </source>
</reference>
<evidence type="ECO:0000256" key="2">
    <source>
        <dbReference type="SAM" id="Phobius"/>
    </source>
</evidence>
<dbReference type="Proteomes" id="UP000192223">
    <property type="component" value="Unplaced"/>
</dbReference>
<evidence type="ECO:0000313" key="5">
    <source>
        <dbReference type="RefSeq" id="XP_025830571.1"/>
    </source>
</evidence>
<feature type="region of interest" description="Disordered" evidence="1">
    <location>
        <begin position="158"/>
        <end position="238"/>
    </location>
</feature>
<dbReference type="KEGG" id="apln:108735031"/>
<dbReference type="FunCoup" id="A0A7F5QZ51">
    <property type="interactions" value="52"/>
</dbReference>
<feature type="chain" id="PRO_5028961711" evidence="3">
    <location>
        <begin position="28"/>
        <end position="238"/>
    </location>
</feature>
<feature type="transmembrane region" description="Helical" evidence="2">
    <location>
        <begin position="110"/>
        <end position="131"/>
    </location>
</feature>
<keyword evidence="2" id="KW-0472">Membrane</keyword>
<keyword evidence="2" id="KW-1133">Transmembrane helix</keyword>
<name>A0A7F5QZ51_AGRPL</name>
<feature type="compositionally biased region" description="Polar residues" evidence="1">
    <location>
        <begin position="186"/>
        <end position="196"/>
    </location>
</feature>
<dbReference type="RefSeq" id="XP_025830571.1">
    <property type="nucleotide sequence ID" value="XM_025974786.1"/>
</dbReference>
<dbReference type="InParanoid" id="A0A7F5QZ51"/>
<accession>A0A7F5QZ51</accession>
<dbReference type="AlphaFoldDB" id="A0A7F5QZ51"/>
<evidence type="ECO:0000256" key="1">
    <source>
        <dbReference type="SAM" id="MobiDB-lite"/>
    </source>
</evidence>
<feature type="compositionally biased region" description="Polar residues" evidence="1">
    <location>
        <begin position="168"/>
        <end position="178"/>
    </location>
</feature>
<dbReference type="GeneID" id="108735031"/>
<evidence type="ECO:0000256" key="3">
    <source>
        <dbReference type="SAM" id="SignalP"/>
    </source>
</evidence>
<dbReference type="OrthoDB" id="6599193at2759"/>
<protein>
    <submittedName>
        <fullName evidence="5">Protein grindelwald</fullName>
    </submittedName>
</protein>
<gene>
    <name evidence="5" type="primary">LOC108735031</name>
</gene>
<proteinExistence type="predicted"/>
<feature type="compositionally biased region" description="Low complexity" evidence="1">
    <location>
        <begin position="197"/>
        <end position="207"/>
    </location>
</feature>
<evidence type="ECO:0000313" key="4">
    <source>
        <dbReference type="Proteomes" id="UP000192223"/>
    </source>
</evidence>
<keyword evidence="3" id="KW-0732">Signal</keyword>